<feature type="transmembrane region" description="Helical" evidence="2">
    <location>
        <begin position="241"/>
        <end position="265"/>
    </location>
</feature>
<keyword evidence="2" id="KW-0472">Membrane</keyword>
<keyword evidence="3" id="KW-0732">Signal</keyword>
<reference evidence="4 5" key="1">
    <citation type="journal article" date="2014" name="Int. J. Syst. Evol. Microbiol.">
        <title>Complete genome sequence of Corynebacterium casei LMG S-19264T (=DSM 44701T), isolated from a smear-ripened cheese.</title>
        <authorList>
            <consortium name="US DOE Joint Genome Institute (JGI-PGF)"/>
            <person name="Walter F."/>
            <person name="Albersmeier A."/>
            <person name="Kalinowski J."/>
            <person name="Ruckert C."/>
        </authorList>
    </citation>
    <scope>NUCLEOTIDE SEQUENCE [LARGE SCALE GENOMIC DNA]</scope>
    <source>
        <strain evidence="4 5">KCTC 19473</strain>
    </source>
</reference>
<keyword evidence="5" id="KW-1185">Reference proteome</keyword>
<evidence type="ECO:0000313" key="5">
    <source>
        <dbReference type="Proteomes" id="UP000654947"/>
    </source>
</evidence>
<comment type="caution">
    <text evidence="4">The sequence shown here is derived from an EMBL/GenBank/DDBJ whole genome shotgun (WGS) entry which is preliminary data.</text>
</comment>
<dbReference type="Proteomes" id="UP000654947">
    <property type="component" value="Unassembled WGS sequence"/>
</dbReference>
<dbReference type="RefSeq" id="WP_017577018.1">
    <property type="nucleotide sequence ID" value="NZ_BMXL01000006.1"/>
</dbReference>
<accession>A0A918XBI6</accession>
<evidence type="ECO:0000256" key="1">
    <source>
        <dbReference type="SAM" id="MobiDB-lite"/>
    </source>
</evidence>
<dbReference type="EMBL" id="BMXL01000006">
    <property type="protein sequence ID" value="GHD22054.1"/>
    <property type="molecule type" value="Genomic_DNA"/>
</dbReference>
<organism evidence="4 5">
    <name type="scientific">Nocardiopsis kunsanensis</name>
    <dbReference type="NCBI Taxonomy" id="141693"/>
    <lineage>
        <taxon>Bacteria</taxon>
        <taxon>Bacillati</taxon>
        <taxon>Actinomycetota</taxon>
        <taxon>Actinomycetes</taxon>
        <taxon>Streptosporangiales</taxon>
        <taxon>Nocardiopsidaceae</taxon>
        <taxon>Nocardiopsis</taxon>
    </lineage>
</organism>
<feature type="signal peptide" evidence="3">
    <location>
        <begin position="1"/>
        <end position="26"/>
    </location>
</feature>
<evidence type="ECO:0000313" key="4">
    <source>
        <dbReference type="EMBL" id="GHD22054.1"/>
    </source>
</evidence>
<feature type="region of interest" description="Disordered" evidence="1">
    <location>
        <begin position="93"/>
        <end position="145"/>
    </location>
</feature>
<evidence type="ECO:0008006" key="6">
    <source>
        <dbReference type="Google" id="ProtNLM"/>
    </source>
</evidence>
<sequence>MRKTMAVTGAFALPLGLALTAAPAHAQDRPESDTDDTAVLHAQLQPLNDSSASGTAMVELKGTEVTVDIESTGLEPNMNTAQHFHISEQDMCAPASENGEDGTEANDRSGGDSFYEPAISLTTSGSTRAEDGLNLDSMPPANDEGEVSYRRTFEVQEEVADQLANEEAVIVQHSVASGGVDAYESNSVEENGDQDEAAEKTAQPGTCGELVAAPENGMDTGFGGTADTGSSSAGMAGLGTAGMVGLGAGLIVAAGAAAISGRLLWGTKA</sequence>
<evidence type="ECO:0000256" key="3">
    <source>
        <dbReference type="SAM" id="SignalP"/>
    </source>
</evidence>
<proteinExistence type="predicted"/>
<keyword evidence="2" id="KW-0812">Transmembrane</keyword>
<feature type="region of interest" description="Disordered" evidence="1">
    <location>
        <begin position="181"/>
        <end position="203"/>
    </location>
</feature>
<protein>
    <recommendedName>
        <fullName evidence="6">CHRD domain-containing protein</fullName>
    </recommendedName>
</protein>
<dbReference type="AlphaFoldDB" id="A0A918XBI6"/>
<feature type="chain" id="PRO_5036790214" description="CHRD domain-containing protein" evidence="3">
    <location>
        <begin position="27"/>
        <end position="269"/>
    </location>
</feature>
<gene>
    <name evidence="4" type="ORF">GCM10007147_15920</name>
</gene>
<keyword evidence="2" id="KW-1133">Transmembrane helix</keyword>
<evidence type="ECO:0000256" key="2">
    <source>
        <dbReference type="SAM" id="Phobius"/>
    </source>
</evidence>
<name>A0A918XBI6_9ACTN</name>